<dbReference type="EC" id="3.4.-.-" evidence="3"/>
<keyword evidence="1" id="KW-0472">Membrane</keyword>
<keyword evidence="3" id="KW-0645">Protease</keyword>
<reference evidence="3" key="1">
    <citation type="journal article" date="2023" name="Plants (Basel)">
        <title>Genomic Analysis of Leptolyngbya boryana CZ1 Reveals Efficient Carbon Fixation Modules.</title>
        <authorList>
            <person name="Bai X."/>
            <person name="Wang H."/>
            <person name="Cheng W."/>
            <person name="Wang J."/>
            <person name="Ma M."/>
            <person name="Hu H."/>
            <person name="Song Z."/>
            <person name="Ma H."/>
            <person name="Fan Y."/>
            <person name="Du C."/>
            <person name="Xu J."/>
        </authorList>
    </citation>
    <scope>NUCLEOTIDE SEQUENCE</scope>
    <source>
        <strain evidence="3">CZ1</strain>
    </source>
</reference>
<keyword evidence="1" id="KW-1133">Transmembrane helix</keyword>
<dbReference type="GO" id="GO:0004175">
    <property type="term" value="F:endopeptidase activity"/>
    <property type="evidence" value="ECO:0007669"/>
    <property type="project" value="UniProtKB-ARBA"/>
</dbReference>
<dbReference type="GO" id="GO:0080120">
    <property type="term" value="P:CAAX-box protein maturation"/>
    <property type="evidence" value="ECO:0007669"/>
    <property type="project" value="UniProtKB-ARBA"/>
</dbReference>
<evidence type="ECO:0000259" key="2">
    <source>
        <dbReference type="Pfam" id="PF02517"/>
    </source>
</evidence>
<dbReference type="GO" id="GO:0008237">
    <property type="term" value="F:metallopeptidase activity"/>
    <property type="evidence" value="ECO:0007669"/>
    <property type="project" value="UniProtKB-KW"/>
</dbReference>
<feature type="domain" description="CAAX prenyl protease 2/Lysostaphin resistance protein A-like" evidence="2">
    <location>
        <begin position="4"/>
        <end position="36"/>
    </location>
</feature>
<dbReference type="Pfam" id="PF02517">
    <property type="entry name" value="Rce1-like"/>
    <property type="match status" value="1"/>
</dbReference>
<sequence>MSEVAPLTVLGIILGFVYTRTQNLMASVLLHALWNSGTLLTLFLLGSTFT</sequence>
<dbReference type="EMBL" id="CP130144">
    <property type="protein sequence ID" value="WNZ44339.1"/>
    <property type="molecule type" value="Genomic_DNA"/>
</dbReference>
<keyword evidence="3" id="KW-0482">Metalloprotease</keyword>
<keyword evidence="3" id="KW-0378">Hydrolase</keyword>
<dbReference type="AlphaFoldDB" id="A0AA96WU50"/>
<keyword evidence="1" id="KW-0812">Transmembrane</keyword>
<dbReference type="InterPro" id="IPR003675">
    <property type="entry name" value="Rce1/LyrA-like_dom"/>
</dbReference>
<gene>
    <name evidence="3" type="ORF">Q2T42_21265</name>
</gene>
<evidence type="ECO:0000313" key="3">
    <source>
        <dbReference type="EMBL" id="WNZ44339.1"/>
    </source>
</evidence>
<accession>A0AA96WU50</accession>
<proteinExistence type="predicted"/>
<name>A0AA96WU50_LEPBY</name>
<protein>
    <submittedName>
        <fullName evidence="3">CPBP family intramembrane metalloprotease</fullName>
        <ecNumber evidence="3">3.4.-.-</ecNumber>
    </submittedName>
</protein>
<evidence type="ECO:0000256" key="1">
    <source>
        <dbReference type="SAM" id="Phobius"/>
    </source>
</evidence>
<reference evidence="3" key="2">
    <citation type="submission" date="2023-07" db="EMBL/GenBank/DDBJ databases">
        <authorList>
            <person name="Bai X.-H."/>
            <person name="Wang H.-H."/>
            <person name="Wang J."/>
            <person name="Ma M.-Y."/>
            <person name="Hu H.-H."/>
            <person name="Song Z.-L."/>
            <person name="Ma H.-G."/>
            <person name="Fan Y."/>
            <person name="Du C.-Y."/>
            <person name="Xu J.-C."/>
        </authorList>
    </citation>
    <scope>NUCLEOTIDE SEQUENCE</scope>
    <source>
        <strain evidence="3">CZ1</strain>
    </source>
</reference>
<feature type="transmembrane region" description="Helical" evidence="1">
    <location>
        <begin position="29"/>
        <end position="49"/>
    </location>
</feature>
<organism evidence="3">
    <name type="scientific">Leptolyngbya boryana CZ1</name>
    <dbReference type="NCBI Taxonomy" id="3060204"/>
    <lineage>
        <taxon>Bacteria</taxon>
        <taxon>Bacillati</taxon>
        <taxon>Cyanobacteriota</taxon>
        <taxon>Cyanophyceae</taxon>
        <taxon>Leptolyngbyales</taxon>
        <taxon>Leptolyngbyaceae</taxon>
        <taxon>Leptolyngbya group</taxon>
        <taxon>Leptolyngbya</taxon>
    </lineage>
</organism>